<evidence type="ECO:0000313" key="2">
    <source>
        <dbReference type="Proteomes" id="UP000226420"/>
    </source>
</evidence>
<sequence length="299" mass="32864">MPMSGSQLTTNWIRIATEGETIDGRRIEGQWLIDMADSYDPAVYTALIWPEHERWLGNYGEILELHSEKVDGLQRLFAKMCPSTYLIQANRDGQLLFCSIEPSETLNFRNTGKPYLEGLGVTNSPASVGTERLRFNSKKTGRLYGALEPLVFSEIKEEGTKVAAKNKDKKGAMSKMRRLFSIEDTPAEVEVDGGDKTLEEKVTALAEALSALDVRLTAIETKSEATAEAVTEVEETVSEMETAVEEVIEVVESAEFKALKAGFKEVAGKFSKLDDAITKLPAALLTNAGEDKGTNFSLV</sequence>
<proteinExistence type="predicted"/>
<evidence type="ECO:0000313" key="1">
    <source>
        <dbReference type="EMBL" id="SFC49400.1"/>
    </source>
</evidence>
<dbReference type="AlphaFoldDB" id="A0AAJ4W9H5"/>
<protein>
    <submittedName>
        <fullName evidence="1">Phage capsid scaffolding protein (GPO) serine peptidase</fullName>
    </submittedName>
</protein>
<accession>A0AAJ4W9H5</accession>
<name>A0AAJ4W9H5_9GAMM</name>
<gene>
    <name evidence="1" type="ORF">SAMN02745723_102503</name>
</gene>
<comment type="caution">
    <text evidence="1">The sequence shown here is derived from an EMBL/GenBank/DDBJ whole genome shotgun (WGS) entry which is preliminary data.</text>
</comment>
<organism evidence="1 2">
    <name type="scientific">Pragia fontium DSM 5563 = ATCC 49100</name>
    <dbReference type="NCBI Taxonomy" id="1122977"/>
    <lineage>
        <taxon>Bacteria</taxon>
        <taxon>Pseudomonadati</taxon>
        <taxon>Pseudomonadota</taxon>
        <taxon>Gammaproteobacteria</taxon>
        <taxon>Enterobacterales</taxon>
        <taxon>Budviciaceae</taxon>
        <taxon>Pragia</taxon>
    </lineage>
</organism>
<reference evidence="1 2" key="1">
    <citation type="submission" date="2016-10" db="EMBL/GenBank/DDBJ databases">
        <authorList>
            <person name="Varghese N."/>
            <person name="Submissions S."/>
        </authorList>
    </citation>
    <scope>NUCLEOTIDE SEQUENCE [LARGE SCALE GENOMIC DNA]</scope>
    <source>
        <strain evidence="1 2">DSM 5563</strain>
    </source>
</reference>
<dbReference type="InterPro" id="IPR009228">
    <property type="entry name" value="Capsid_scaffold_GpO"/>
</dbReference>
<dbReference type="Proteomes" id="UP000226420">
    <property type="component" value="Unassembled WGS sequence"/>
</dbReference>
<dbReference type="Pfam" id="PF05929">
    <property type="entry name" value="Phage_GPO"/>
    <property type="match status" value="1"/>
</dbReference>
<dbReference type="EMBL" id="FOLW01000002">
    <property type="protein sequence ID" value="SFC49400.1"/>
    <property type="molecule type" value="Genomic_DNA"/>
</dbReference>
<dbReference type="Gene3D" id="1.20.5.340">
    <property type="match status" value="1"/>
</dbReference>
<dbReference type="RefSeq" id="WP_345889630.1">
    <property type="nucleotide sequence ID" value="NZ_FOLW01000002.1"/>
</dbReference>